<name>A0ABU6QSS0_9FABA</name>
<keyword evidence="2" id="KW-1185">Reference proteome</keyword>
<sequence length="335" mass="38031">MRGTLTIYTLTLICPNPNHILSPITHAYAYNPTHMRGPHIPHVLTLTPSPNTPPLPRICVQLYAYTWKPQSCATPSRPHRACPRIDHFYACTHHPNPLRIPQHPIKSFHPIITLPIHLTLSLTLYKNNTTQPISLTSEPQLLQTPSLFPSQHTHPFLSLIRTHSLFYLHLLISLVLPHIATTTYPPRILSASSTLQPSIPSPHSHTSHIRPFLMHTPTPTFQQLTLTNLTSHHQHSSHPLLSLVLEDNHQFKFGVRDFVNLNQVLTIASSSSVSVFDNHRFKSAFNEELYNTIVKNKKVIAECCIDLDEDEYPESKSRFPLGARGDFQHQSKRLA</sequence>
<dbReference type="Proteomes" id="UP001341840">
    <property type="component" value="Unassembled WGS sequence"/>
</dbReference>
<evidence type="ECO:0000313" key="2">
    <source>
        <dbReference type="Proteomes" id="UP001341840"/>
    </source>
</evidence>
<proteinExistence type="predicted"/>
<protein>
    <submittedName>
        <fullName evidence="1">Uncharacterized protein</fullName>
    </submittedName>
</protein>
<gene>
    <name evidence="1" type="ORF">PIB30_083366</name>
</gene>
<comment type="caution">
    <text evidence="1">The sequence shown here is derived from an EMBL/GenBank/DDBJ whole genome shotgun (WGS) entry which is preliminary data.</text>
</comment>
<evidence type="ECO:0000313" key="1">
    <source>
        <dbReference type="EMBL" id="MED6114734.1"/>
    </source>
</evidence>
<accession>A0ABU6QSS0</accession>
<organism evidence="1 2">
    <name type="scientific">Stylosanthes scabra</name>
    <dbReference type="NCBI Taxonomy" id="79078"/>
    <lineage>
        <taxon>Eukaryota</taxon>
        <taxon>Viridiplantae</taxon>
        <taxon>Streptophyta</taxon>
        <taxon>Embryophyta</taxon>
        <taxon>Tracheophyta</taxon>
        <taxon>Spermatophyta</taxon>
        <taxon>Magnoliopsida</taxon>
        <taxon>eudicotyledons</taxon>
        <taxon>Gunneridae</taxon>
        <taxon>Pentapetalae</taxon>
        <taxon>rosids</taxon>
        <taxon>fabids</taxon>
        <taxon>Fabales</taxon>
        <taxon>Fabaceae</taxon>
        <taxon>Papilionoideae</taxon>
        <taxon>50 kb inversion clade</taxon>
        <taxon>dalbergioids sensu lato</taxon>
        <taxon>Dalbergieae</taxon>
        <taxon>Pterocarpus clade</taxon>
        <taxon>Stylosanthes</taxon>
    </lineage>
</organism>
<dbReference type="EMBL" id="JASCZI010001316">
    <property type="protein sequence ID" value="MED6114734.1"/>
    <property type="molecule type" value="Genomic_DNA"/>
</dbReference>
<reference evidence="1 2" key="1">
    <citation type="journal article" date="2023" name="Plants (Basel)">
        <title>Bridging the Gap: Combining Genomics and Transcriptomics Approaches to Understand Stylosanthes scabra, an Orphan Legume from the Brazilian Caatinga.</title>
        <authorList>
            <person name="Ferreira-Neto J.R.C."/>
            <person name="da Silva M.D."/>
            <person name="Binneck E."/>
            <person name="de Melo N.F."/>
            <person name="da Silva R.H."/>
            <person name="de Melo A.L.T.M."/>
            <person name="Pandolfi V."/>
            <person name="Bustamante F.O."/>
            <person name="Brasileiro-Vidal A.C."/>
            <person name="Benko-Iseppon A.M."/>
        </authorList>
    </citation>
    <scope>NUCLEOTIDE SEQUENCE [LARGE SCALE GENOMIC DNA]</scope>
    <source>
        <tissue evidence="1">Leaves</tissue>
    </source>
</reference>